<evidence type="ECO:0000313" key="3">
    <source>
        <dbReference type="EMBL" id="NMH60651.1"/>
    </source>
</evidence>
<dbReference type="InterPro" id="IPR006675">
    <property type="entry name" value="HDIG_dom"/>
</dbReference>
<name>A0ABX1R574_9ALTE</name>
<dbReference type="EMBL" id="JAATNW010000006">
    <property type="protein sequence ID" value="NMH60651.1"/>
    <property type="molecule type" value="Genomic_DNA"/>
</dbReference>
<dbReference type="PROSITE" id="PS51832">
    <property type="entry name" value="HD_GYP"/>
    <property type="match status" value="1"/>
</dbReference>
<dbReference type="PANTHER" id="PTHR43155">
    <property type="entry name" value="CYCLIC DI-GMP PHOSPHODIESTERASE PA4108-RELATED"/>
    <property type="match status" value="1"/>
</dbReference>
<dbReference type="InterPro" id="IPR037522">
    <property type="entry name" value="HD_GYP_dom"/>
</dbReference>
<dbReference type="RefSeq" id="WP_169211216.1">
    <property type="nucleotide sequence ID" value="NZ_JAATNW010000006.1"/>
</dbReference>
<dbReference type="SUPFAM" id="SSF109604">
    <property type="entry name" value="HD-domain/PDEase-like"/>
    <property type="match status" value="1"/>
</dbReference>
<sequence length="408" mass="45605">MSENALKSIKITELKPGMYVHQIEEQSGKVQIKSKGRVTSQAIVDSLRKRGVKILTVDVSKQFEPEGQSLPDIVDEPSASASSTEQQVDHKPAEEKISFSKELLRAERLHKRGKGIQKQLLNAVKKGLPFEDKIPREFSQNLVASIDRNPDALVCLTKIREKDDYLLEHSLNVAILLAHFGRFLEMSDAEVEDLAYSGFLHDIGKIRIPDSILHKPGRLDDMEMNVMKDHVYYGVRVLEDMGIAPHLVRTVSEHHERLDGYGYPAGSRGDEISRAGRMLAVVDMYDALTADRCYKDGMPSQKALQILLAETPDKLDAELVQLFIKCMGIYPVGSLVKLSNERLAMVVEQTASAVAPKVKVFYSLRGNHFLEPKDVDLSSTTTVKIDKPALASEYNINFNGFFDKSIAI</sequence>
<gene>
    <name evidence="3" type="ORF">HCJ96_11505</name>
</gene>
<accession>A0ABX1R574</accession>
<dbReference type="NCBIfam" id="TIGR00277">
    <property type="entry name" value="HDIG"/>
    <property type="match status" value="1"/>
</dbReference>
<evidence type="ECO:0000256" key="1">
    <source>
        <dbReference type="SAM" id="MobiDB-lite"/>
    </source>
</evidence>
<organism evidence="3 4">
    <name type="scientific">Alteromonas ponticola</name>
    <dbReference type="NCBI Taxonomy" id="2720613"/>
    <lineage>
        <taxon>Bacteria</taxon>
        <taxon>Pseudomonadati</taxon>
        <taxon>Pseudomonadota</taxon>
        <taxon>Gammaproteobacteria</taxon>
        <taxon>Alteromonadales</taxon>
        <taxon>Alteromonadaceae</taxon>
        <taxon>Alteromonas/Salinimonas group</taxon>
        <taxon>Alteromonas</taxon>
    </lineage>
</organism>
<dbReference type="InterPro" id="IPR021812">
    <property type="entry name" value="DUF3391"/>
</dbReference>
<reference evidence="3 4" key="1">
    <citation type="submission" date="2020-03" db="EMBL/GenBank/DDBJ databases">
        <title>Alteromonas ponticola sp. nov., isolated from seawater.</title>
        <authorList>
            <person name="Yoon J.-H."/>
            <person name="Kim Y.-O."/>
        </authorList>
    </citation>
    <scope>NUCLEOTIDE SEQUENCE [LARGE SCALE GENOMIC DNA]</scope>
    <source>
        <strain evidence="3 4">MYP5</strain>
    </source>
</reference>
<dbReference type="Pfam" id="PF13487">
    <property type="entry name" value="HD_5"/>
    <property type="match status" value="1"/>
</dbReference>
<dbReference type="SMART" id="SM00471">
    <property type="entry name" value="HDc"/>
    <property type="match status" value="1"/>
</dbReference>
<keyword evidence="4" id="KW-1185">Reference proteome</keyword>
<dbReference type="Gene3D" id="1.10.3210.10">
    <property type="entry name" value="Hypothetical protein af1432"/>
    <property type="match status" value="1"/>
</dbReference>
<dbReference type="Pfam" id="PF11871">
    <property type="entry name" value="DUF3391"/>
    <property type="match status" value="1"/>
</dbReference>
<feature type="domain" description="HD-GYP" evidence="2">
    <location>
        <begin position="144"/>
        <end position="339"/>
    </location>
</feature>
<comment type="caution">
    <text evidence="3">The sequence shown here is derived from an EMBL/GenBank/DDBJ whole genome shotgun (WGS) entry which is preliminary data.</text>
</comment>
<dbReference type="CDD" id="cd00077">
    <property type="entry name" value="HDc"/>
    <property type="match status" value="1"/>
</dbReference>
<protein>
    <submittedName>
        <fullName evidence="3">HD-GYP domain-containing protein</fullName>
    </submittedName>
</protein>
<feature type="region of interest" description="Disordered" evidence="1">
    <location>
        <begin position="66"/>
        <end position="94"/>
    </location>
</feature>
<evidence type="ECO:0000259" key="2">
    <source>
        <dbReference type="PROSITE" id="PS51832"/>
    </source>
</evidence>
<evidence type="ECO:0000313" key="4">
    <source>
        <dbReference type="Proteomes" id="UP000709336"/>
    </source>
</evidence>
<dbReference type="PANTHER" id="PTHR43155:SF2">
    <property type="entry name" value="CYCLIC DI-GMP PHOSPHODIESTERASE PA4108"/>
    <property type="match status" value="1"/>
</dbReference>
<proteinExistence type="predicted"/>
<dbReference type="InterPro" id="IPR003607">
    <property type="entry name" value="HD/PDEase_dom"/>
</dbReference>
<dbReference type="Proteomes" id="UP000709336">
    <property type="component" value="Unassembled WGS sequence"/>
</dbReference>